<evidence type="ECO:0000313" key="2">
    <source>
        <dbReference type="Proteomes" id="UP001596037"/>
    </source>
</evidence>
<proteinExistence type="predicted"/>
<gene>
    <name evidence="1" type="ORF">ACFPOE_13290</name>
</gene>
<comment type="caution">
    <text evidence="1">The sequence shown here is derived from an EMBL/GenBank/DDBJ whole genome shotgun (WGS) entry which is preliminary data.</text>
</comment>
<reference evidence="2" key="1">
    <citation type="journal article" date="2019" name="Int. J. Syst. Evol. Microbiol.">
        <title>The Global Catalogue of Microorganisms (GCM) 10K type strain sequencing project: providing services to taxonomists for standard genome sequencing and annotation.</title>
        <authorList>
            <consortium name="The Broad Institute Genomics Platform"/>
            <consortium name="The Broad Institute Genome Sequencing Center for Infectious Disease"/>
            <person name="Wu L."/>
            <person name="Ma J."/>
        </authorList>
    </citation>
    <scope>NUCLEOTIDE SEQUENCE [LARGE SCALE GENOMIC DNA]</scope>
    <source>
        <strain evidence="2">CCUG 57401</strain>
    </source>
</reference>
<dbReference type="RefSeq" id="WP_376850565.1">
    <property type="nucleotide sequence ID" value="NZ_JBHSMF010000006.1"/>
</dbReference>
<dbReference type="Proteomes" id="UP001596037">
    <property type="component" value="Unassembled WGS sequence"/>
</dbReference>
<sequence length="40" mass="4254">MTTPSVSRTSARARPLRMRLLLLAAGGPLPAPPETQDRPA</sequence>
<protein>
    <submittedName>
        <fullName evidence="1">Uncharacterized protein</fullName>
    </submittedName>
</protein>
<name>A0ABW0NF04_9BURK</name>
<dbReference type="EMBL" id="JBHSMF010000006">
    <property type="protein sequence ID" value="MFC5498514.1"/>
    <property type="molecule type" value="Genomic_DNA"/>
</dbReference>
<accession>A0ABW0NF04</accession>
<keyword evidence="2" id="KW-1185">Reference proteome</keyword>
<evidence type="ECO:0000313" key="1">
    <source>
        <dbReference type="EMBL" id="MFC5498514.1"/>
    </source>
</evidence>
<organism evidence="1 2">
    <name type="scientific">Caenimonas terrae</name>
    <dbReference type="NCBI Taxonomy" id="696074"/>
    <lineage>
        <taxon>Bacteria</taxon>
        <taxon>Pseudomonadati</taxon>
        <taxon>Pseudomonadota</taxon>
        <taxon>Betaproteobacteria</taxon>
        <taxon>Burkholderiales</taxon>
        <taxon>Comamonadaceae</taxon>
        <taxon>Caenimonas</taxon>
    </lineage>
</organism>